<dbReference type="RefSeq" id="WP_320264138.1">
    <property type="nucleotide sequence ID" value="NZ_JAVIIX010000017.1"/>
</dbReference>
<dbReference type="EMBL" id="JAVIIZ010000018">
    <property type="protein sequence ID" value="MDX8475340.1"/>
    <property type="molecule type" value="Genomic_DNA"/>
</dbReference>
<gene>
    <name evidence="3" type="ORF">RFM27_24905</name>
</gene>
<protein>
    <recommendedName>
        <fullName evidence="2">DUF6894 domain-containing protein</fullName>
    </recommendedName>
</protein>
<dbReference type="Pfam" id="PF21834">
    <property type="entry name" value="DUF6894"/>
    <property type="match status" value="1"/>
</dbReference>
<feature type="region of interest" description="Disordered" evidence="1">
    <location>
        <begin position="80"/>
        <end position="126"/>
    </location>
</feature>
<dbReference type="InterPro" id="IPR054189">
    <property type="entry name" value="DUF6894"/>
</dbReference>
<evidence type="ECO:0000256" key="1">
    <source>
        <dbReference type="SAM" id="MobiDB-lite"/>
    </source>
</evidence>
<reference evidence="3 4" key="1">
    <citation type="submission" date="2023-08" db="EMBL/GenBank/DDBJ databases">
        <title>Implementing the SeqCode for naming new Mesorhizobium species isolated from Vachellia karroo root nodules.</title>
        <authorList>
            <person name="Van Lill M."/>
        </authorList>
    </citation>
    <scope>NUCLEOTIDE SEQUENCE [LARGE SCALE GENOMIC DNA]</scope>
    <source>
        <strain evidence="3 4">VK23A</strain>
    </source>
</reference>
<proteinExistence type="predicted"/>
<feature type="compositionally biased region" description="Polar residues" evidence="1">
    <location>
        <begin position="89"/>
        <end position="98"/>
    </location>
</feature>
<comment type="caution">
    <text evidence="3">The sequence shown here is derived from an EMBL/GenBank/DDBJ whole genome shotgun (WGS) entry which is preliminary data.</text>
</comment>
<keyword evidence="4" id="KW-1185">Reference proteome</keyword>
<evidence type="ECO:0000313" key="3">
    <source>
        <dbReference type="EMBL" id="MDX8475340.1"/>
    </source>
</evidence>
<sequence>MERFYFDLYNTEQTQLDAEGQLLSNPERAGMEALRILHDVAWDEMQGGECLTTTVKVRNEKSEQVFEASLTLNAVWAEDRKRQPRELSSGLQQRSLTSAVPMPEGKTCSKGLKAPRSTRTGHGYSSGRPAAARGCSCCMASPKRI</sequence>
<organism evidence="3 4">
    <name type="scientific">Mesorhizobium dulcispinae</name>
    <dbReference type="NCBI Taxonomy" id="3072316"/>
    <lineage>
        <taxon>Bacteria</taxon>
        <taxon>Pseudomonadati</taxon>
        <taxon>Pseudomonadota</taxon>
        <taxon>Alphaproteobacteria</taxon>
        <taxon>Hyphomicrobiales</taxon>
        <taxon>Phyllobacteriaceae</taxon>
        <taxon>Mesorhizobium</taxon>
    </lineage>
</organism>
<feature type="domain" description="DUF6894" evidence="2">
    <location>
        <begin position="3"/>
        <end position="71"/>
    </location>
</feature>
<evidence type="ECO:0000313" key="4">
    <source>
        <dbReference type="Proteomes" id="UP001271780"/>
    </source>
</evidence>
<accession>A0ABU4XNE4</accession>
<dbReference type="Proteomes" id="UP001271780">
    <property type="component" value="Unassembled WGS sequence"/>
</dbReference>
<name>A0ABU4XNE4_9HYPH</name>
<evidence type="ECO:0000259" key="2">
    <source>
        <dbReference type="Pfam" id="PF21834"/>
    </source>
</evidence>